<name>A0A1X0QL79_9MICR</name>
<dbReference type="VEuPathDB" id="MicrosporidiaDB:HERIO_1496"/>
<keyword evidence="1" id="KW-0175">Coiled coil</keyword>
<evidence type="ECO:0000256" key="1">
    <source>
        <dbReference type="SAM" id="Coils"/>
    </source>
</evidence>
<accession>A0A1X0QL79</accession>
<reference evidence="3 4" key="1">
    <citation type="journal article" date="2017" name="Environ. Microbiol.">
        <title>Decay of the glycolytic pathway and adaptation to intranuclear parasitism within Enterocytozoonidae microsporidia.</title>
        <authorList>
            <person name="Wiredu Boakye D."/>
            <person name="Jaroenlak P."/>
            <person name="Prachumwat A."/>
            <person name="Williams T.A."/>
            <person name="Bateman K.S."/>
            <person name="Itsathitphaisarn O."/>
            <person name="Sritunyalucksana K."/>
            <person name="Paszkiewicz K.H."/>
            <person name="Moore K.A."/>
            <person name="Stentiford G.D."/>
            <person name="Williams B.A."/>
        </authorList>
    </citation>
    <scope>NUCLEOTIDE SEQUENCE [LARGE SCALE GENOMIC DNA]</scope>
    <source>
        <strain evidence="4">canceri</strain>
    </source>
</reference>
<evidence type="ECO:0000313" key="3">
    <source>
        <dbReference type="EMBL" id="ORE00533.1"/>
    </source>
</evidence>
<feature type="compositionally biased region" description="Acidic residues" evidence="2">
    <location>
        <begin position="125"/>
        <end position="135"/>
    </location>
</feature>
<dbReference type="Proteomes" id="UP000192501">
    <property type="component" value="Unassembled WGS sequence"/>
</dbReference>
<feature type="coiled-coil region" evidence="1">
    <location>
        <begin position="293"/>
        <end position="324"/>
    </location>
</feature>
<evidence type="ECO:0000313" key="4">
    <source>
        <dbReference type="Proteomes" id="UP000192501"/>
    </source>
</evidence>
<feature type="compositionally biased region" description="Basic and acidic residues" evidence="2">
    <location>
        <begin position="136"/>
        <end position="146"/>
    </location>
</feature>
<feature type="region of interest" description="Disordered" evidence="2">
    <location>
        <begin position="25"/>
        <end position="48"/>
    </location>
</feature>
<dbReference type="AlphaFoldDB" id="A0A1X0QL79"/>
<feature type="compositionally biased region" description="Basic and acidic residues" evidence="2">
    <location>
        <begin position="39"/>
        <end position="48"/>
    </location>
</feature>
<comment type="caution">
    <text evidence="3">The sequence shown here is derived from an EMBL/GenBank/DDBJ whole genome shotgun (WGS) entry which is preliminary data.</text>
</comment>
<feature type="compositionally biased region" description="Acidic residues" evidence="2">
    <location>
        <begin position="96"/>
        <end position="105"/>
    </location>
</feature>
<dbReference type="EMBL" id="LTAI01000012">
    <property type="protein sequence ID" value="ORE00533.1"/>
    <property type="molecule type" value="Genomic_DNA"/>
</dbReference>
<feature type="region of interest" description="Disordered" evidence="2">
    <location>
        <begin position="125"/>
        <end position="159"/>
    </location>
</feature>
<organism evidence="3 4">
    <name type="scientific">Hepatospora eriocheir</name>
    <dbReference type="NCBI Taxonomy" id="1081669"/>
    <lineage>
        <taxon>Eukaryota</taxon>
        <taxon>Fungi</taxon>
        <taxon>Fungi incertae sedis</taxon>
        <taxon>Microsporidia</taxon>
        <taxon>Hepatosporidae</taxon>
        <taxon>Hepatospora</taxon>
    </lineage>
</organism>
<feature type="region of interest" description="Disordered" evidence="2">
    <location>
        <begin position="62"/>
        <end position="109"/>
    </location>
</feature>
<sequence>MEGCKDSTIKNDLQDKVLQVQNVITGEEQGEQEANNVSEESKNVNKVNEECLEEEIVDLSWIKTESNEEEPELSEEYNQSSTYRYDSSRADACDGSNEENSEELGSDAANAREVMKFLSNKINEEDESVLEDEENKEIKEDKKINFEESQMEQSVEENQIEEIEEESRIYFKIEEFNSKIENIKSRANIKSNNPPEIVQRKCDLLKAFYENRMEIEPGLTKEETIQKKLKEIEKYENIKEYKEWCDEQNIIQKSEPKRLEKVYIGHGKTKAHFYRSFDGSNYTQADFEYTLECERKETEAKAREARIQAEKEKIEVEKQRLRNNPGCLESVLNWITCSD</sequence>
<proteinExistence type="predicted"/>
<dbReference type="VEuPathDB" id="MicrosporidiaDB:A0H76_247"/>
<protein>
    <submittedName>
        <fullName evidence="3">Uncharacterized protein</fullName>
    </submittedName>
</protein>
<evidence type="ECO:0000256" key="2">
    <source>
        <dbReference type="SAM" id="MobiDB-lite"/>
    </source>
</evidence>
<gene>
    <name evidence="3" type="ORF">A0H76_247</name>
</gene>